<reference evidence="1" key="1">
    <citation type="submission" date="2019-05" db="EMBL/GenBank/DDBJ databases">
        <title>Whole genome sequencing of Pseudanabaena catenata USMAC16.</title>
        <authorList>
            <person name="Khan Z."/>
            <person name="Omar W.M."/>
            <person name="Convey P."/>
            <person name="Merican F."/>
            <person name="Najimudin N."/>
        </authorList>
    </citation>
    <scope>NUCLEOTIDE SEQUENCE</scope>
    <source>
        <strain evidence="1">USMAC16</strain>
    </source>
</reference>
<comment type="caution">
    <text evidence="1">The sequence shown here is derived from an EMBL/GenBank/DDBJ whole genome shotgun (WGS) entry which is preliminary data.</text>
</comment>
<dbReference type="Proteomes" id="UP001152872">
    <property type="component" value="Unassembled WGS sequence"/>
</dbReference>
<dbReference type="RefSeq" id="WP_009626214.1">
    <property type="nucleotide sequence ID" value="NZ_VBTY01000034.1"/>
</dbReference>
<name>A0A9X4M5J3_9CYAN</name>
<organism evidence="1 2">
    <name type="scientific">Pseudanabaena catenata USMAC16</name>
    <dbReference type="NCBI Taxonomy" id="1855837"/>
    <lineage>
        <taxon>Bacteria</taxon>
        <taxon>Bacillati</taxon>
        <taxon>Cyanobacteriota</taxon>
        <taxon>Cyanophyceae</taxon>
        <taxon>Pseudanabaenales</taxon>
        <taxon>Pseudanabaenaceae</taxon>
        <taxon>Pseudanabaena</taxon>
    </lineage>
</organism>
<gene>
    <name evidence="1" type="ORF">FEV09_06220</name>
</gene>
<dbReference type="EMBL" id="VBTY01000034">
    <property type="protein sequence ID" value="MDG3494151.1"/>
    <property type="molecule type" value="Genomic_DNA"/>
</dbReference>
<evidence type="ECO:0000313" key="1">
    <source>
        <dbReference type="EMBL" id="MDG3494151.1"/>
    </source>
</evidence>
<dbReference type="AlphaFoldDB" id="A0A9X4M5J3"/>
<proteinExistence type="predicted"/>
<accession>A0A9X4M5J3</accession>
<sequence length="160" mass="18726">MTRKDIFIDNNIAKNFSNPLDPEYKQLIKWLIEFDANPKNMYKNAHLVVSNKLLNEYLRTMGNATLGNNILRIIDTLTKQGRLIKISNEQIKEFQREHFTNKVKKRLVSNKEDREHIPVVLLSDRKYALTLDEKFTDDLINFPSFTATVGKKPSDIPYDK</sequence>
<keyword evidence="2" id="KW-1185">Reference proteome</keyword>
<evidence type="ECO:0000313" key="2">
    <source>
        <dbReference type="Proteomes" id="UP001152872"/>
    </source>
</evidence>
<protein>
    <submittedName>
        <fullName evidence="1">Uncharacterized protein</fullName>
    </submittedName>
</protein>